<name>A0A934KUY2_9FLAO</name>
<evidence type="ECO:0008006" key="4">
    <source>
        <dbReference type="Google" id="ProtNLM"/>
    </source>
</evidence>
<protein>
    <recommendedName>
        <fullName evidence="4">DUF4878 domain-containing protein</fullName>
    </recommendedName>
</protein>
<comment type="caution">
    <text evidence="2">The sequence shown here is derived from an EMBL/GenBank/DDBJ whole genome shotgun (WGS) entry which is preliminary data.</text>
</comment>
<dbReference type="PROSITE" id="PS51257">
    <property type="entry name" value="PROKAR_LIPOPROTEIN"/>
    <property type="match status" value="1"/>
</dbReference>
<proteinExistence type="predicted"/>
<accession>A0A934KUY2</accession>
<dbReference type="EMBL" id="JAEHJZ010000018">
    <property type="protein sequence ID" value="MBJ7880703.1"/>
    <property type="molecule type" value="Genomic_DNA"/>
</dbReference>
<keyword evidence="3" id="KW-1185">Reference proteome</keyword>
<gene>
    <name evidence="2" type="ORF">JEM65_08590</name>
</gene>
<evidence type="ECO:0000313" key="3">
    <source>
        <dbReference type="Proteomes" id="UP000662373"/>
    </source>
</evidence>
<reference evidence="2 3" key="1">
    <citation type="submission" date="2020-09" db="EMBL/GenBank/DDBJ databases">
        <title>Draft genome of Gelidibacter salicanalis PAMC21136.</title>
        <authorList>
            <person name="Park H."/>
        </authorList>
    </citation>
    <scope>NUCLEOTIDE SEQUENCE [LARGE SCALE GENOMIC DNA]</scope>
    <source>
        <strain evidence="2 3">PAMC21136</strain>
    </source>
</reference>
<feature type="chain" id="PRO_5037979352" description="DUF4878 domain-containing protein" evidence="1">
    <location>
        <begin position="23"/>
        <end position="121"/>
    </location>
</feature>
<evidence type="ECO:0000256" key="1">
    <source>
        <dbReference type="SAM" id="SignalP"/>
    </source>
</evidence>
<evidence type="ECO:0000313" key="2">
    <source>
        <dbReference type="EMBL" id="MBJ7880703.1"/>
    </source>
</evidence>
<feature type="signal peptide" evidence="1">
    <location>
        <begin position="1"/>
        <end position="22"/>
    </location>
</feature>
<dbReference type="RefSeq" id="WP_199598558.1">
    <property type="nucleotide sequence ID" value="NZ_JAEHJZ010000018.1"/>
</dbReference>
<organism evidence="2 3">
    <name type="scientific">Gelidibacter salicanalis</name>
    <dbReference type="NCBI Taxonomy" id="291193"/>
    <lineage>
        <taxon>Bacteria</taxon>
        <taxon>Pseudomonadati</taxon>
        <taxon>Bacteroidota</taxon>
        <taxon>Flavobacteriia</taxon>
        <taxon>Flavobacteriales</taxon>
        <taxon>Flavobacteriaceae</taxon>
        <taxon>Gelidibacter</taxon>
    </lineage>
</organism>
<dbReference type="AlphaFoldDB" id="A0A934KUY2"/>
<dbReference type="Proteomes" id="UP000662373">
    <property type="component" value="Unassembled WGS sequence"/>
</dbReference>
<sequence length="121" mass="13713">MKRIFFCSLILLFISCSGTNDSSPSAIAEIVAESFYQGDEATLTKHTTTKGFVTYSNFQKMFVKPKSSETDFKLIDENTASNVAWIKYSTAYDKTPGVFKLVRLDAEWKVTVRDPREKVSF</sequence>
<keyword evidence="1" id="KW-0732">Signal</keyword>